<keyword evidence="2" id="KW-1185">Reference proteome</keyword>
<evidence type="ECO:0000313" key="2">
    <source>
        <dbReference type="Proteomes" id="UP000295717"/>
    </source>
</evidence>
<dbReference type="Pfam" id="PF01724">
    <property type="entry name" value="DUF29"/>
    <property type="match status" value="1"/>
</dbReference>
<dbReference type="Proteomes" id="UP000295717">
    <property type="component" value="Unassembled WGS sequence"/>
</dbReference>
<dbReference type="AlphaFoldDB" id="A0A4R3MVT4"/>
<evidence type="ECO:0000313" key="1">
    <source>
        <dbReference type="EMBL" id="TCT20658.1"/>
    </source>
</evidence>
<dbReference type="EMBL" id="SMAO01000005">
    <property type="protein sequence ID" value="TCT20658.1"/>
    <property type="molecule type" value="Genomic_DNA"/>
</dbReference>
<organism evidence="1 2">
    <name type="scientific">Thiobaca trueperi</name>
    <dbReference type="NCBI Taxonomy" id="127458"/>
    <lineage>
        <taxon>Bacteria</taxon>
        <taxon>Pseudomonadati</taxon>
        <taxon>Pseudomonadota</taxon>
        <taxon>Gammaproteobacteria</taxon>
        <taxon>Chromatiales</taxon>
        <taxon>Chromatiaceae</taxon>
        <taxon>Thiobaca</taxon>
    </lineage>
</organism>
<gene>
    <name evidence="1" type="ORF">EDC35_10597</name>
</gene>
<protein>
    <submittedName>
        <fullName evidence="1">Uncharacterized protein DUF29</fullName>
    </submittedName>
</protein>
<comment type="caution">
    <text evidence="1">The sequence shown here is derived from an EMBL/GenBank/DDBJ whole genome shotgun (WGS) entry which is preliminary data.</text>
</comment>
<name>A0A4R3MVT4_9GAMM</name>
<reference evidence="1 2" key="1">
    <citation type="submission" date="2019-03" db="EMBL/GenBank/DDBJ databases">
        <title>Genomic Encyclopedia of Type Strains, Phase IV (KMG-IV): sequencing the most valuable type-strain genomes for metagenomic binning, comparative biology and taxonomic classification.</title>
        <authorList>
            <person name="Goeker M."/>
        </authorList>
    </citation>
    <scope>NUCLEOTIDE SEQUENCE [LARGE SCALE GENOMIC DNA]</scope>
    <source>
        <strain evidence="1 2">DSM 13587</strain>
    </source>
</reference>
<accession>A0A4R3MVT4</accession>
<sequence length="51" mass="5886">MDRINRIFQDAHADAVDLACKESRLPRETFPATCPYTESQILDDDQYPATR</sequence>
<proteinExistence type="predicted"/>
<dbReference type="Gene3D" id="1.20.1220.20">
    <property type="entry name" value="Uncharcterised protein PF01724"/>
    <property type="match status" value="1"/>
</dbReference>
<dbReference type="RefSeq" id="WP_132977276.1">
    <property type="nucleotide sequence ID" value="NZ_SMAO01000005.1"/>
</dbReference>
<dbReference type="OrthoDB" id="5766125at2"/>